<dbReference type="AlphaFoldDB" id="A0A6A4X2Y6"/>
<keyword evidence="3" id="KW-1185">Reference proteome</keyword>
<evidence type="ECO:0000313" key="3">
    <source>
        <dbReference type="Proteomes" id="UP000440578"/>
    </source>
</evidence>
<name>A0A6A4X2Y6_AMPAM</name>
<protein>
    <submittedName>
        <fullName evidence="2">Uncharacterized protein</fullName>
    </submittedName>
</protein>
<evidence type="ECO:0000256" key="1">
    <source>
        <dbReference type="SAM" id="MobiDB-lite"/>
    </source>
</evidence>
<gene>
    <name evidence="2" type="ORF">FJT64_020182</name>
</gene>
<evidence type="ECO:0000313" key="2">
    <source>
        <dbReference type="EMBL" id="KAF0308642.1"/>
    </source>
</evidence>
<sequence>MLFSESLLGFDISATCDFLKSGSSSGVVSEQDEFDFFQHVSPINRVLWRSGVFASTLRNLHKWIAVCRASSPLDETIKRADQDENDTNCSGTRGEASVSGGRPCHLVTGELGGARGTPFASAR</sequence>
<reference evidence="2 3" key="1">
    <citation type="submission" date="2019-07" db="EMBL/GenBank/DDBJ databases">
        <title>Draft genome assembly of a fouling barnacle, Amphibalanus amphitrite (Darwin, 1854): The first reference genome for Thecostraca.</title>
        <authorList>
            <person name="Kim W."/>
        </authorList>
    </citation>
    <scope>NUCLEOTIDE SEQUENCE [LARGE SCALE GENOMIC DNA]</scope>
    <source>
        <strain evidence="2">SNU_AA5</strain>
        <tissue evidence="2">Soma without cirri and trophi</tissue>
    </source>
</reference>
<comment type="caution">
    <text evidence="2">The sequence shown here is derived from an EMBL/GenBank/DDBJ whole genome shotgun (WGS) entry which is preliminary data.</text>
</comment>
<accession>A0A6A4X2Y6</accession>
<organism evidence="2 3">
    <name type="scientific">Amphibalanus amphitrite</name>
    <name type="common">Striped barnacle</name>
    <name type="synonym">Balanus amphitrite</name>
    <dbReference type="NCBI Taxonomy" id="1232801"/>
    <lineage>
        <taxon>Eukaryota</taxon>
        <taxon>Metazoa</taxon>
        <taxon>Ecdysozoa</taxon>
        <taxon>Arthropoda</taxon>
        <taxon>Crustacea</taxon>
        <taxon>Multicrustacea</taxon>
        <taxon>Cirripedia</taxon>
        <taxon>Thoracica</taxon>
        <taxon>Thoracicalcarea</taxon>
        <taxon>Balanomorpha</taxon>
        <taxon>Balanoidea</taxon>
        <taxon>Balanidae</taxon>
        <taxon>Amphibalaninae</taxon>
        <taxon>Amphibalanus</taxon>
    </lineage>
</organism>
<feature type="region of interest" description="Disordered" evidence="1">
    <location>
        <begin position="82"/>
        <end position="103"/>
    </location>
</feature>
<proteinExistence type="predicted"/>
<dbReference type="EMBL" id="VIIS01000476">
    <property type="protein sequence ID" value="KAF0308642.1"/>
    <property type="molecule type" value="Genomic_DNA"/>
</dbReference>
<dbReference type="Proteomes" id="UP000440578">
    <property type="component" value="Unassembled WGS sequence"/>
</dbReference>